<dbReference type="PROSITE" id="PS50025">
    <property type="entry name" value="LAM_G_DOMAIN"/>
    <property type="match status" value="1"/>
</dbReference>
<dbReference type="InterPro" id="IPR013320">
    <property type="entry name" value="ConA-like_dom_sf"/>
</dbReference>
<dbReference type="InterPro" id="IPR001791">
    <property type="entry name" value="Laminin_G"/>
</dbReference>
<organism evidence="5">
    <name type="scientific">Brugia timori</name>
    <dbReference type="NCBI Taxonomy" id="42155"/>
    <lineage>
        <taxon>Eukaryota</taxon>
        <taxon>Metazoa</taxon>
        <taxon>Ecdysozoa</taxon>
        <taxon>Nematoda</taxon>
        <taxon>Chromadorea</taxon>
        <taxon>Rhabditida</taxon>
        <taxon>Spirurina</taxon>
        <taxon>Spiruromorpha</taxon>
        <taxon>Filarioidea</taxon>
        <taxon>Onchocercidae</taxon>
        <taxon>Brugia</taxon>
    </lineage>
</organism>
<evidence type="ECO:0000313" key="3">
    <source>
        <dbReference type="EMBL" id="VDO17997.1"/>
    </source>
</evidence>
<evidence type="ECO:0000259" key="2">
    <source>
        <dbReference type="PROSITE" id="PS50025"/>
    </source>
</evidence>
<comment type="caution">
    <text evidence="1">Lacks conserved residue(s) required for the propagation of feature annotation.</text>
</comment>
<dbReference type="Gene3D" id="2.60.120.200">
    <property type="match status" value="1"/>
</dbReference>
<feature type="domain" description="Laminin G" evidence="2">
    <location>
        <begin position="1"/>
        <end position="153"/>
    </location>
</feature>
<name>A0A0R3QI74_9BILA</name>
<keyword evidence="4" id="KW-1185">Reference proteome</keyword>
<evidence type="ECO:0000313" key="4">
    <source>
        <dbReference type="Proteomes" id="UP000280834"/>
    </source>
</evidence>
<reference evidence="3 4" key="2">
    <citation type="submission" date="2018-11" db="EMBL/GenBank/DDBJ databases">
        <authorList>
            <consortium name="Pathogen Informatics"/>
        </authorList>
    </citation>
    <scope>NUCLEOTIDE SEQUENCE [LARGE SCALE GENOMIC DNA]</scope>
</reference>
<sequence>MPKSQPMTIMTGGYALIPFSFLPFSIEFRILPQSSSILLLTDAKNKSLAQISFNRKGLLVLTLFANMSEVEQLPYSGKVVNDGSWHSLSLMIWGARLHVDVDSYTIFLLEGNVVRNLAKQLTNFHLSAIGCYRSATVAFKSLNVIGNVTLDACHFQERLLTFTLHYQFVNVFSNINKVDRILMCIINMYQVQFFKNKNI</sequence>
<evidence type="ECO:0000313" key="5">
    <source>
        <dbReference type="WBParaSite" id="BTMF_0000610201-mRNA-1"/>
    </source>
</evidence>
<reference evidence="5" key="1">
    <citation type="submission" date="2017-02" db="UniProtKB">
        <authorList>
            <consortium name="WormBaseParasite"/>
        </authorList>
    </citation>
    <scope>IDENTIFICATION</scope>
</reference>
<dbReference type="Pfam" id="PF02210">
    <property type="entry name" value="Laminin_G_2"/>
    <property type="match status" value="1"/>
</dbReference>
<gene>
    <name evidence="3" type="ORF">BTMF_LOCUS5356</name>
</gene>
<dbReference type="STRING" id="42155.A0A0R3QI74"/>
<dbReference type="EMBL" id="UZAG01005715">
    <property type="protein sequence ID" value="VDO17997.1"/>
    <property type="molecule type" value="Genomic_DNA"/>
</dbReference>
<dbReference type="WBParaSite" id="BTMF_0000610201-mRNA-1">
    <property type="protein sequence ID" value="BTMF_0000610201-mRNA-1"/>
    <property type="gene ID" value="BTMF_0000610201"/>
</dbReference>
<accession>A0A0R3QI74</accession>
<evidence type="ECO:0000256" key="1">
    <source>
        <dbReference type="PROSITE-ProRule" id="PRU00122"/>
    </source>
</evidence>
<proteinExistence type="predicted"/>
<dbReference type="AlphaFoldDB" id="A0A0R3QI74"/>
<dbReference type="Proteomes" id="UP000280834">
    <property type="component" value="Unassembled WGS sequence"/>
</dbReference>
<protein>
    <submittedName>
        <fullName evidence="5">LAM_G_DOMAIN domain-containing protein</fullName>
    </submittedName>
</protein>
<dbReference type="SUPFAM" id="SSF49899">
    <property type="entry name" value="Concanavalin A-like lectins/glucanases"/>
    <property type="match status" value="1"/>
</dbReference>